<dbReference type="Pfam" id="PF06101">
    <property type="entry name" value="Vps62"/>
    <property type="match status" value="1"/>
</dbReference>
<name>A0A7N0TFB7_KALFE</name>
<evidence type="ECO:0008006" key="3">
    <source>
        <dbReference type="Google" id="ProtNLM"/>
    </source>
</evidence>
<organism evidence="1 2">
    <name type="scientific">Kalanchoe fedtschenkoi</name>
    <name type="common">Lavender scallops</name>
    <name type="synonym">South American air plant</name>
    <dbReference type="NCBI Taxonomy" id="63787"/>
    <lineage>
        <taxon>Eukaryota</taxon>
        <taxon>Viridiplantae</taxon>
        <taxon>Streptophyta</taxon>
        <taxon>Embryophyta</taxon>
        <taxon>Tracheophyta</taxon>
        <taxon>Spermatophyta</taxon>
        <taxon>Magnoliopsida</taxon>
        <taxon>eudicotyledons</taxon>
        <taxon>Gunneridae</taxon>
        <taxon>Pentapetalae</taxon>
        <taxon>Saxifragales</taxon>
        <taxon>Crassulaceae</taxon>
        <taxon>Kalanchoe</taxon>
    </lineage>
</organism>
<accession>A0A7N0TFB7</accession>
<proteinExistence type="predicted"/>
<dbReference type="InterPro" id="IPR009291">
    <property type="entry name" value="Vps62"/>
</dbReference>
<keyword evidence="2" id="KW-1185">Reference proteome</keyword>
<evidence type="ECO:0000313" key="1">
    <source>
        <dbReference type="EnsemblPlants" id="Kaladp0034s0163.1.v1.1"/>
    </source>
</evidence>
<dbReference type="Gramene" id="Kaladp0034s0163.1.v1.1">
    <property type="protein sequence ID" value="Kaladp0034s0163.1.v1.1"/>
    <property type="gene ID" value="Kaladp0034s0163.v1.1"/>
</dbReference>
<dbReference type="PANTHER" id="PTHR48173">
    <property type="entry name" value="GNK2-HOMOLOGOUS DOMAIN-CONTAINING PROTEIN"/>
    <property type="match status" value="1"/>
</dbReference>
<sequence>MFGCGCFYWNRISEWCQYQQVEADPPKPFSLPSPLPQWPQGMSFGTGRICLGELEVSMITKFEKVWGCKHARGRDKGISFYRPAEIPKGFFLLGHYCQPNNRPLRGFILVARELNTSKSESGNDRNIVFNGPALMRPVGYSVVWSEHGHIWLPTPPTGYKATGFVVTSDSEEPSVEEVRCVRSDLTEPYELEEMIFSSGSGNGGFQVWTTQPCNRGMYARGVSVGTFFCCKDTGCNDFANIAGLKNRDPTLPGMPNLDQVHALIKHYGPTIYFHPDEIYLPSSVQWFFNNGAVLCRDKDSKGEPIDCEGLCLPGGGSNDGECWIDLPSDDEKRDNIKRGNLESAELYVHVKPALGGTFTDVAMWIFCPFNGPATLKVGLVSIALNKIGEHVGDWEHFTLRVNNFTGELWGVYFSEHSGGGWADASDLEFIQDNKAVVYSSRNGHASFPHAGTYLQGPANLGIGLRNDTEKSNYSIDSSIKYQLVAAEYLGEGVIQEPSWLQYMREWGPTIVYDGTAEIEKLISLLPIFFRLTVENIIFDLFPTELYGEEGPTGPKEKDNWYGDERC</sequence>
<dbReference type="AlphaFoldDB" id="A0A7N0TFB7"/>
<evidence type="ECO:0000313" key="2">
    <source>
        <dbReference type="Proteomes" id="UP000594263"/>
    </source>
</evidence>
<dbReference type="OMA" id="GYIWMPN"/>
<protein>
    <recommendedName>
        <fullName evidence="3">Vacuolar protein sorting-associated protein 62</fullName>
    </recommendedName>
</protein>
<reference evidence="1" key="1">
    <citation type="submission" date="2021-01" db="UniProtKB">
        <authorList>
            <consortium name="EnsemblPlants"/>
        </authorList>
    </citation>
    <scope>IDENTIFICATION</scope>
</reference>
<dbReference type="PANTHER" id="PTHR48173:SF2">
    <property type="entry name" value="VACUOLAR PROTEIN SORTING-ASSOCIATED PROTEIN 62"/>
    <property type="match status" value="1"/>
</dbReference>
<dbReference type="EnsemblPlants" id="Kaladp0034s0163.1.v1.1">
    <property type="protein sequence ID" value="Kaladp0034s0163.1.v1.1"/>
    <property type="gene ID" value="Kaladp0034s0163.v1.1"/>
</dbReference>
<dbReference type="Proteomes" id="UP000594263">
    <property type="component" value="Unplaced"/>
</dbReference>